<proteinExistence type="inferred from homology"/>
<feature type="domain" description="FdhE C-terminal" evidence="5">
    <location>
        <begin position="251"/>
        <end position="327"/>
    </location>
</feature>
<dbReference type="InterPro" id="IPR006452">
    <property type="entry name" value="Formate_DH_accessory"/>
</dbReference>
<dbReference type="InterPro" id="IPR024064">
    <property type="entry name" value="FdhE-like_sf"/>
</dbReference>
<name>A0ABQ4U854_9HYPH</name>
<dbReference type="InterPro" id="IPR056774">
    <property type="entry name" value="FdhE_N"/>
</dbReference>
<dbReference type="NCBIfam" id="TIGR01562">
    <property type="entry name" value="FdhE"/>
    <property type="match status" value="1"/>
</dbReference>
<dbReference type="EMBL" id="BPRB01000307">
    <property type="protein sequence ID" value="GJE62325.1"/>
    <property type="molecule type" value="Genomic_DNA"/>
</dbReference>
<comment type="similarity">
    <text evidence="2">Belongs to the FdhE family.</text>
</comment>
<feature type="domain" description="FdhE central" evidence="4">
    <location>
        <begin position="212"/>
        <end position="250"/>
    </location>
</feature>
<dbReference type="InterPro" id="IPR056796">
    <property type="entry name" value="FdhE_C"/>
</dbReference>
<dbReference type="CDD" id="cd16341">
    <property type="entry name" value="FdhE"/>
    <property type="match status" value="1"/>
</dbReference>
<accession>A0ABQ4U854</accession>
<dbReference type="InterPro" id="IPR056797">
    <property type="entry name" value="FdhE_central"/>
</dbReference>
<evidence type="ECO:0000313" key="6">
    <source>
        <dbReference type="EMBL" id="GJE62325.1"/>
    </source>
</evidence>
<protein>
    <recommendedName>
        <fullName evidence="2">Protein FdhE homolog</fullName>
    </recommendedName>
</protein>
<dbReference type="HAMAP" id="MF_00611">
    <property type="entry name" value="FdeH"/>
    <property type="match status" value="1"/>
</dbReference>
<dbReference type="PIRSF" id="PIRSF018296">
    <property type="entry name" value="Format_dh_formtn"/>
    <property type="match status" value="1"/>
</dbReference>
<dbReference type="SUPFAM" id="SSF144020">
    <property type="entry name" value="FdhE-like"/>
    <property type="match status" value="1"/>
</dbReference>
<dbReference type="Pfam" id="PF24859">
    <property type="entry name" value="FdhE_central"/>
    <property type="match status" value="1"/>
</dbReference>
<gene>
    <name evidence="2 6" type="primary">fdhE</name>
    <name evidence="6" type="ORF">MPOCJGCO_4458</name>
</gene>
<evidence type="ECO:0000256" key="1">
    <source>
        <dbReference type="ARBA" id="ARBA00022490"/>
    </source>
</evidence>
<dbReference type="PANTHER" id="PTHR37689:SF1">
    <property type="entry name" value="PROTEIN FDHE"/>
    <property type="match status" value="1"/>
</dbReference>
<dbReference type="RefSeq" id="WP_238184961.1">
    <property type="nucleotide sequence ID" value="NZ_BPRB01000307.1"/>
</dbReference>
<dbReference type="Gene3D" id="3.90.1670.10">
    <property type="entry name" value="FdhE-like domain"/>
    <property type="match status" value="1"/>
</dbReference>
<evidence type="ECO:0000259" key="5">
    <source>
        <dbReference type="Pfam" id="PF24860"/>
    </source>
</evidence>
<reference evidence="6" key="1">
    <citation type="journal article" date="2021" name="Front. Microbiol.">
        <title>Comprehensive Comparative Genomics and Phenotyping of Methylobacterium Species.</title>
        <authorList>
            <person name="Alessa O."/>
            <person name="Ogura Y."/>
            <person name="Fujitani Y."/>
            <person name="Takami H."/>
            <person name="Hayashi T."/>
            <person name="Sahin N."/>
            <person name="Tani A."/>
        </authorList>
    </citation>
    <scope>NUCLEOTIDE SEQUENCE</scope>
    <source>
        <strain evidence="6">DSM 23632</strain>
    </source>
</reference>
<feature type="domain" description="FdhE N-terminal" evidence="3">
    <location>
        <begin position="45"/>
        <end position="209"/>
    </location>
</feature>
<dbReference type="Proteomes" id="UP001055057">
    <property type="component" value="Unassembled WGS sequence"/>
</dbReference>
<keyword evidence="1 2" id="KW-0963">Cytoplasm</keyword>
<comment type="function">
    <text evidence="2">Necessary for formate dehydrogenase activity.</text>
</comment>
<dbReference type="PANTHER" id="PTHR37689">
    <property type="entry name" value="PROTEIN FDHE"/>
    <property type="match status" value="1"/>
</dbReference>
<dbReference type="Pfam" id="PF24860">
    <property type="entry name" value="FdhE_C"/>
    <property type="match status" value="1"/>
</dbReference>
<evidence type="ECO:0000313" key="7">
    <source>
        <dbReference type="Proteomes" id="UP001055057"/>
    </source>
</evidence>
<comment type="subcellular location">
    <subcellularLocation>
        <location evidence="2">Cytoplasm</location>
    </subcellularLocation>
</comment>
<evidence type="ECO:0000259" key="4">
    <source>
        <dbReference type="Pfam" id="PF24859"/>
    </source>
</evidence>
<sequence length="329" mass="34717">MARFFKRAPAPDDAGEAVAPASLEPTRRLRELKPDPDRIGIAASVPFVRLPEPASLFADRAARLRKVAPGHPLAGYLGLLAQVAEAQAQVQAALPPPPPESGANLALRLENGMPPLSRHGIEASGAFAACLDGLLARLDLAGAPEPARIALDALRAATPEDRLDLAIQVHEGAIPVERLAECVFVAAALQVLMAGQAARLDTKALKPVADGVCPCCGGAPVASLIVGWTPADKARYLACSLCGTLWNHVRIRCTACGSGEGVSYYGLDEVSKDVQVETCTTCHSYIKHLHQHRDPSLDPIADDVASYGLDLKIAEDGFRRAGLNLLFVT</sequence>
<evidence type="ECO:0000259" key="3">
    <source>
        <dbReference type="Pfam" id="PF04216"/>
    </source>
</evidence>
<dbReference type="Pfam" id="PF04216">
    <property type="entry name" value="FdhE_N"/>
    <property type="match status" value="1"/>
</dbReference>
<organism evidence="6 7">
    <name type="scientific">Methylobacterium trifolii</name>
    <dbReference type="NCBI Taxonomy" id="1003092"/>
    <lineage>
        <taxon>Bacteria</taxon>
        <taxon>Pseudomonadati</taxon>
        <taxon>Pseudomonadota</taxon>
        <taxon>Alphaproteobacteria</taxon>
        <taxon>Hyphomicrobiales</taxon>
        <taxon>Methylobacteriaceae</taxon>
        <taxon>Methylobacterium</taxon>
    </lineage>
</organism>
<keyword evidence="7" id="KW-1185">Reference proteome</keyword>
<evidence type="ECO:0000256" key="2">
    <source>
        <dbReference type="HAMAP-Rule" id="MF_00611"/>
    </source>
</evidence>
<comment type="caution">
    <text evidence="6">The sequence shown here is derived from an EMBL/GenBank/DDBJ whole genome shotgun (WGS) entry which is preliminary data.</text>
</comment>
<reference evidence="6" key="2">
    <citation type="submission" date="2021-08" db="EMBL/GenBank/DDBJ databases">
        <authorList>
            <person name="Tani A."/>
            <person name="Ola A."/>
            <person name="Ogura Y."/>
            <person name="Katsura K."/>
            <person name="Hayashi T."/>
        </authorList>
    </citation>
    <scope>NUCLEOTIDE SEQUENCE</scope>
    <source>
        <strain evidence="6">DSM 23632</strain>
    </source>
</reference>